<dbReference type="EMBL" id="WJXW01000009">
    <property type="protein sequence ID" value="KAF9733432.1"/>
    <property type="molecule type" value="Genomic_DNA"/>
</dbReference>
<dbReference type="Proteomes" id="UP000756921">
    <property type="component" value="Unassembled WGS sequence"/>
</dbReference>
<gene>
    <name evidence="2" type="ORF">PMIN01_09115</name>
</gene>
<feature type="region of interest" description="Disordered" evidence="1">
    <location>
        <begin position="1"/>
        <end position="77"/>
    </location>
</feature>
<evidence type="ECO:0000256" key="1">
    <source>
        <dbReference type="SAM" id="MobiDB-lite"/>
    </source>
</evidence>
<name>A0A9P6KNV8_9PLEO</name>
<dbReference type="AlphaFoldDB" id="A0A9P6KNV8"/>
<protein>
    <submittedName>
        <fullName evidence="2">Uncharacterized protein</fullName>
    </submittedName>
</protein>
<reference evidence="2" key="1">
    <citation type="journal article" date="2020" name="Mol. Plant Microbe Interact.">
        <title>Genome Sequence of the Biocontrol Agent Coniothyrium minitans strain Conio (IMI 134523).</title>
        <authorList>
            <person name="Patel D."/>
            <person name="Shittu T.A."/>
            <person name="Baroncelli R."/>
            <person name="Muthumeenakshi S."/>
            <person name="Osborne T.H."/>
            <person name="Janganan T.K."/>
            <person name="Sreenivasaprasad S."/>
        </authorList>
    </citation>
    <scope>NUCLEOTIDE SEQUENCE</scope>
    <source>
        <strain evidence="2">Conio</strain>
    </source>
</reference>
<sequence>MRLQSKGIKNADTLLNPLRGPSSQTNPTSRKPSIPPTARTTPNTNHIATRQRTLLKNNRPPSPLSRYSSTPYQNQYQNQYPDDRALYNIYGTYDPYAAPPSPKGEHGLMGAVGGGRAGMVGGALLGDHPLVGALAGAHLDKKIEPRQERKKHEREEMFF</sequence>
<comment type="caution">
    <text evidence="2">The sequence shown here is derived from an EMBL/GenBank/DDBJ whole genome shotgun (WGS) entry which is preliminary data.</text>
</comment>
<keyword evidence="3" id="KW-1185">Reference proteome</keyword>
<evidence type="ECO:0000313" key="3">
    <source>
        <dbReference type="Proteomes" id="UP000756921"/>
    </source>
</evidence>
<feature type="compositionally biased region" description="Polar residues" evidence="1">
    <location>
        <begin position="38"/>
        <end position="56"/>
    </location>
</feature>
<organism evidence="2 3">
    <name type="scientific">Paraphaeosphaeria minitans</name>
    <dbReference type="NCBI Taxonomy" id="565426"/>
    <lineage>
        <taxon>Eukaryota</taxon>
        <taxon>Fungi</taxon>
        <taxon>Dikarya</taxon>
        <taxon>Ascomycota</taxon>
        <taxon>Pezizomycotina</taxon>
        <taxon>Dothideomycetes</taxon>
        <taxon>Pleosporomycetidae</taxon>
        <taxon>Pleosporales</taxon>
        <taxon>Massarineae</taxon>
        <taxon>Didymosphaeriaceae</taxon>
        <taxon>Paraphaeosphaeria</taxon>
    </lineage>
</organism>
<accession>A0A9P6KNV8</accession>
<evidence type="ECO:0000313" key="2">
    <source>
        <dbReference type="EMBL" id="KAF9733432.1"/>
    </source>
</evidence>
<feature type="compositionally biased region" description="Polar residues" evidence="1">
    <location>
        <begin position="21"/>
        <end position="31"/>
    </location>
</feature>
<proteinExistence type="predicted"/>